<dbReference type="Pfam" id="PF01381">
    <property type="entry name" value="HTH_3"/>
    <property type="match status" value="1"/>
</dbReference>
<evidence type="ECO:0000256" key="1">
    <source>
        <dbReference type="ARBA" id="ARBA00023125"/>
    </source>
</evidence>
<keyword evidence="1 3" id="KW-0238">DNA-binding</keyword>
<accession>A0A133NS84</accession>
<dbReference type="AlphaFoldDB" id="A0A133NS84"/>
<dbReference type="InterPro" id="IPR010982">
    <property type="entry name" value="Lambda_DNA-bd_dom_sf"/>
</dbReference>
<name>A0A133NS84_GARVA</name>
<dbReference type="InterPro" id="IPR001387">
    <property type="entry name" value="Cro/C1-type_HTH"/>
</dbReference>
<gene>
    <name evidence="3" type="ORF">HMPREF3216_00189</name>
</gene>
<sequence length="214" mass="24104">MSSVISLGEKIKKARLEAGLTQEELSELLMVSRAAVAKWETNRGLPDIENLKFIASALSVSVDYLLDENNSVDFSITKKPINLNKYGFDGRLSGFKKSKVKEQIVLDEYPDSEINMLTVVKTYSSSSEKMVDNFVGWFSTLLGGLPLFGIYDFSKAVSTLGADQYYLVDKKDKQYFVLITDEYIIGRIMGVAFNSKKFRIGDKEFMKVGLLRNK</sequence>
<proteinExistence type="predicted"/>
<dbReference type="CDD" id="cd00093">
    <property type="entry name" value="HTH_XRE"/>
    <property type="match status" value="1"/>
</dbReference>
<dbReference type="EMBL" id="LRQA01000012">
    <property type="protein sequence ID" value="KXA19152.1"/>
    <property type="molecule type" value="Genomic_DNA"/>
</dbReference>
<dbReference type="Proteomes" id="UP000070558">
    <property type="component" value="Unassembled WGS sequence"/>
</dbReference>
<dbReference type="PANTHER" id="PTHR46558:SF11">
    <property type="entry name" value="HTH-TYPE TRANSCRIPTIONAL REGULATOR XRE"/>
    <property type="match status" value="1"/>
</dbReference>
<dbReference type="OrthoDB" id="9801008at2"/>
<dbReference type="PANTHER" id="PTHR46558">
    <property type="entry name" value="TRACRIPTIONAL REGULATORY PROTEIN-RELATED-RELATED"/>
    <property type="match status" value="1"/>
</dbReference>
<reference evidence="3 4" key="1">
    <citation type="submission" date="2016-01" db="EMBL/GenBank/DDBJ databases">
        <authorList>
            <person name="Oliw E.H."/>
        </authorList>
    </citation>
    <scope>NUCLEOTIDE SEQUENCE [LARGE SCALE GENOMIC DNA]</scope>
    <source>
        <strain evidence="3 4">GED7760B</strain>
    </source>
</reference>
<comment type="caution">
    <text evidence="3">The sequence shown here is derived from an EMBL/GenBank/DDBJ whole genome shotgun (WGS) entry which is preliminary data.</text>
</comment>
<dbReference type="PATRIC" id="fig|2702.99.peg.187"/>
<dbReference type="PROSITE" id="PS50943">
    <property type="entry name" value="HTH_CROC1"/>
    <property type="match status" value="1"/>
</dbReference>
<dbReference type="GO" id="GO:0003677">
    <property type="term" value="F:DNA binding"/>
    <property type="evidence" value="ECO:0007669"/>
    <property type="project" value="UniProtKB-KW"/>
</dbReference>
<organism evidence="3 4">
    <name type="scientific">Gardnerella vaginalis</name>
    <dbReference type="NCBI Taxonomy" id="2702"/>
    <lineage>
        <taxon>Bacteria</taxon>
        <taxon>Bacillati</taxon>
        <taxon>Actinomycetota</taxon>
        <taxon>Actinomycetes</taxon>
        <taxon>Bifidobacteriales</taxon>
        <taxon>Bifidobacteriaceae</taxon>
        <taxon>Gardnerella</taxon>
    </lineage>
</organism>
<dbReference type="RefSeq" id="WP_081090885.1">
    <property type="nucleotide sequence ID" value="NZ_KQ956806.1"/>
</dbReference>
<dbReference type="SUPFAM" id="SSF47413">
    <property type="entry name" value="lambda repressor-like DNA-binding domains"/>
    <property type="match status" value="1"/>
</dbReference>
<evidence type="ECO:0000313" key="4">
    <source>
        <dbReference type="Proteomes" id="UP000070558"/>
    </source>
</evidence>
<protein>
    <submittedName>
        <fullName evidence="3">DNA-binding helix-turn-helix protein</fullName>
    </submittedName>
</protein>
<evidence type="ECO:0000313" key="3">
    <source>
        <dbReference type="EMBL" id="KXA19152.1"/>
    </source>
</evidence>
<feature type="domain" description="HTH cro/C1-type" evidence="2">
    <location>
        <begin position="11"/>
        <end position="65"/>
    </location>
</feature>
<evidence type="ECO:0000259" key="2">
    <source>
        <dbReference type="PROSITE" id="PS50943"/>
    </source>
</evidence>
<dbReference type="SMART" id="SM00530">
    <property type="entry name" value="HTH_XRE"/>
    <property type="match status" value="1"/>
</dbReference>
<dbReference type="Gene3D" id="1.10.260.40">
    <property type="entry name" value="lambda repressor-like DNA-binding domains"/>
    <property type="match status" value="1"/>
</dbReference>